<dbReference type="InterPro" id="IPR009061">
    <property type="entry name" value="DNA-bd_dom_put_sf"/>
</dbReference>
<evidence type="ECO:0000313" key="4">
    <source>
        <dbReference type="EMBL" id="MBM7619880.1"/>
    </source>
</evidence>
<keyword evidence="1 4" id="KW-0238">DNA-binding</keyword>
<dbReference type="PANTHER" id="PTHR30204:SF58">
    <property type="entry name" value="HTH-TYPE TRANSCRIPTIONAL REGULATOR YFMP"/>
    <property type="match status" value="1"/>
</dbReference>
<dbReference type="Proteomes" id="UP000737402">
    <property type="component" value="Unassembled WGS sequence"/>
</dbReference>
<protein>
    <submittedName>
        <fullName evidence="4">DNA-binding transcriptional MerR regulator</fullName>
    </submittedName>
</protein>
<feature type="domain" description="HTH merR-type" evidence="3">
    <location>
        <begin position="1"/>
        <end position="69"/>
    </location>
</feature>
<name>A0ABS2P0D1_9BACI</name>
<dbReference type="InterPro" id="IPR047057">
    <property type="entry name" value="MerR_fam"/>
</dbReference>
<feature type="coiled-coil region" evidence="2">
    <location>
        <begin position="77"/>
        <end position="121"/>
    </location>
</feature>
<dbReference type="SUPFAM" id="SSF46955">
    <property type="entry name" value="Putative DNA-binding domain"/>
    <property type="match status" value="1"/>
</dbReference>
<dbReference type="PRINTS" id="PR00040">
    <property type="entry name" value="HTHMERR"/>
</dbReference>
<dbReference type="GO" id="GO:0003677">
    <property type="term" value="F:DNA binding"/>
    <property type="evidence" value="ECO:0007669"/>
    <property type="project" value="UniProtKB-KW"/>
</dbReference>
<dbReference type="CDD" id="cd04776">
    <property type="entry name" value="HTH_GnyR"/>
    <property type="match status" value="1"/>
</dbReference>
<keyword evidence="5" id="KW-1185">Reference proteome</keyword>
<evidence type="ECO:0000313" key="5">
    <source>
        <dbReference type="Proteomes" id="UP000737402"/>
    </source>
</evidence>
<dbReference type="PANTHER" id="PTHR30204">
    <property type="entry name" value="REDOX-CYCLING DRUG-SENSING TRANSCRIPTIONAL ACTIVATOR SOXR"/>
    <property type="match status" value="1"/>
</dbReference>
<evidence type="ECO:0000256" key="1">
    <source>
        <dbReference type="ARBA" id="ARBA00023125"/>
    </source>
</evidence>
<dbReference type="Gene3D" id="1.10.1660.10">
    <property type="match status" value="1"/>
</dbReference>
<dbReference type="Pfam" id="PF13411">
    <property type="entry name" value="MerR_1"/>
    <property type="match status" value="1"/>
</dbReference>
<dbReference type="SMART" id="SM00422">
    <property type="entry name" value="HTH_MERR"/>
    <property type="match status" value="1"/>
</dbReference>
<evidence type="ECO:0000259" key="3">
    <source>
        <dbReference type="PROSITE" id="PS50937"/>
    </source>
</evidence>
<sequence length="123" mass="14937">MFTITQLAKEFQVSTRTIRYYEELGLIKPERTDGNQRFFSKREHARLKLIIRGKRFGFQLDEIKEMVVLFDEDRTGEKQLEKTIEYGTRKVEEVENRIRELTELKEEMQRMLKDFTEKLEKGR</sequence>
<dbReference type="EMBL" id="JAFBED010000003">
    <property type="protein sequence ID" value="MBM7619880.1"/>
    <property type="molecule type" value="Genomic_DNA"/>
</dbReference>
<evidence type="ECO:0000256" key="2">
    <source>
        <dbReference type="SAM" id="Coils"/>
    </source>
</evidence>
<proteinExistence type="predicted"/>
<dbReference type="RefSeq" id="WP_204415135.1">
    <property type="nucleotide sequence ID" value="NZ_JAFBED010000003.1"/>
</dbReference>
<organism evidence="4 5">
    <name type="scientific">Sutcliffiella tianshenii</name>
    <dbReference type="NCBI Taxonomy" id="1463404"/>
    <lineage>
        <taxon>Bacteria</taxon>
        <taxon>Bacillati</taxon>
        <taxon>Bacillota</taxon>
        <taxon>Bacilli</taxon>
        <taxon>Bacillales</taxon>
        <taxon>Bacillaceae</taxon>
        <taxon>Sutcliffiella</taxon>
    </lineage>
</organism>
<gene>
    <name evidence="4" type="ORF">JOC95_001732</name>
</gene>
<dbReference type="InterPro" id="IPR000551">
    <property type="entry name" value="MerR-type_HTH_dom"/>
</dbReference>
<comment type="caution">
    <text evidence="4">The sequence shown here is derived from an EMBL/GenBank/DDBJ whole genome shotgun (WGS) entry which is preliminary data.</text>
</comment>
<reference evidence="4 5" key="1">
    <citation type="submission" date="2021-01" db="EMBL/GenBank/DDBJ databases">
        <title>Genomic Encyclopedia of Type Strains, Phase IV (KMG-IV): sequencing the most valuable type-strain genomes for metagenomic binning, comparative biology and taxonomic classification.</title>
        <authorList>
            <person name="Goeker M."/>
        </authorList>
    </citation>
    <scope>NUCLEOTIDE SEQUENCE [LARGE SCALE GENOMIC DNA]</scope>
    <source>
        <strain evidence="4 5">DSM 25879</strain>
    </source>
</reference>
<keyword evidence="2" id="KW-0175">Coiled coil</keyword>
<dbReference type="PROSITE" id="PS50937">
    <property type="entry name" value="HTH_MERR_2"/>
    <property type="match status" value="1"/>
</dbReference>
<accession>A0ABS2P0D1</accession>